<comment type="caution">
    <text evidence="1">The sequence shown here is derived from an EMBL/GenBank/DDBJ whole genome shotgun (WGS) entry which is preliminary data.</text>
</comment>
<gene>
    <name evidence="1" type="ORF">EYF80_011386</name>
</gene>
<dbReference type="Proteomes" id="UP000314294">
    <property type="component" value="Unassembled WGS sequence"/>
</dbReference>
<evidence type="ECO:0000313" key="1">
    <source>
        <dbReference type="EMBL" id="TNN78402.1"/>
    </source>
</evidence>
<name>A0A4Z2IMH4_9TELE</name>
<accession>A0A4Z2IMH4</accession>
<reference evidence="1 2" key="1">
    <citation type="submission" date="2019-03" db="EMBL/GenBank/DDBJ databases">
        <title>First draft genome of Liparis tanakae, snailfish: a comprehensive survey of snailfish specific genes.</title>
        <authorList>
            <person name="Kim W."/>
            <person name="Song I."/>
            <person name="Jeong J.-H."/>
            <person name="Kim D."/>
            <person name="Kim S."/>
            <person name="Ryu S."/>
            <person name="Song J.Y."/>
            <person name="Lee S.K."/>
        </authorList>
    </citation>
    <scope>NUCLEOTIDE SEQUENCE [LARGE SCALE GENOMIC DNA]</scope>
    <source>
        <tissue evidence="1">Muscle</tissue>
    </source>
</reference>
<sequence>MPRPPVVIAGRESRGKIFRAHTPLPPLLFTNSSSLNSSDFQPAAVHLDTAADPFCGSVPEPLIPPPVRYLGRL</sequence>
<dbReference type="EMBL" id="SRLO01000074">
    <property type="protein sequence ID" value="TNN78402.1"/>
    <property type="molecule type" value="Genomic_DNA"/>
</dbReference>
<evidence type="ECO:0000313" key="2">
    <source>
        <dbReference type="Proteomes" id="UP000314294"/>
    </source>
</evidence>
<keyword evidence="2" id="KW-1185">Reference proteome</keyword>
<organism evidence="1 2">
    <name type="scientific">Liparis tanakae</name>
    <name type="common">Tanaka's snailfish</name>
    <dbReference type="NCBI Taxonomy" id="230148"/>
    <lineage>
        <taxon>Eukaryota</taxon>
        <taxon>Metazoa</taxon>
        <taxon>Chordata</taxon>
        <taxon>Craniata</taxon>
        <taxon>Vertebrata</taxon>
        <taxon>Euteleostomi</taxon>
        <taxon>Actinopterygii</taxon>
        <taxon>Neopterygii</taxon>
        <taxon>Teleostei</taxon>
        <taxon>Neoteleostei</taxon>
        <taxon>Acanthomorphata</taxon>
        <taxon>Eupercaria</taxon>
        <taxon>Perciformes</taxon>
        <taxon>Cottioidei</taxon>
        <taxon>Cottales</taxon>
        <taxon>Liparidae</taxon>
        <taxon>Liparis</taxon>
    </lineage>
</organism>
<dbReference type="AlphaFoldDB" id="A0A4Z2IMH4"/>
<proteinExistence type="predicted"/>
<protein>
    <submittedName>
        <fullName evidence="1">Uncharacterized protein</fullName>
    </submittedName>
</protein>